<dbReference type="AlphaFoldDB" id="A0A1S1NQG9"/>
<sequence length="316" mass="33701">MAKGRHSLALGIGTLMLSILAGCSGGDDDSQQTSESKESGGDKTVTIGSTNFSEQLVLANIYADVLRERGVNVNTRLNLGSREVVFPALQNGEVDVLPEYTGAVLAYLDQKGEYSDAKSSEEVGSALDKVLPESLTALKYSPAQDRDVLVVTSETASKYNLQTIGDLAPVAGELTLGGPPETRTRDAGVPGLKRVYNVTFGNFRSLDAGGPLTRGALADGDIDVARMFSSQGAIVQNHWVILEDDQNLVPAQNIVPIARRDALNPTVRDALNAVSAKLTTEELQAMNRQVEVDKADPASVAQQWFDDHFNAAANDQ</sequence>
<evidence type="ECO:0000313" key="2">
    <source>
        <dbReference type="Proteomes" id="UP000322553"/>
    </source>
</evidence>
<proteinExistence type="predicted"/>
<dbReference type="Proteomes" id="UP000322553">
    <property type="component" value="Chromosome"/>
</dbReference>
<dbReference type="Gene3D" id="3.40.190.10">
    <property type="entry name" value="Periplasmic binding protein-like II"/>
    <property type="match status" value="1"/>
</dbReference>
<dbReference type="RefSeq" id="WP_070978833.1">
    <property type="nucleotide sequence ID" value="NZ_MKZT01000012.1"/>
</dbReference>
<reference evidence="1 2" key="1">
    <citation type="submission" date="2019-08" db="EMBL/GenBank/DDBJ databases">
        <title>Complete genome sequence of Kushneria sp. YCWA18, a halophilic phosphate-solubilizing bacterium isolated from Daqiao saltern in China.</title>
        <authorList>
            <person name="Du G.-X."/>
            <person name="Qu L.-Y."/>
        </authorList>
    </citation>
    <scope>NUCLEOTIDE SEQUENCE [LARGE SCALE GENOMIC DNA]</scope>
    <source>
        <strain evidence="1 2">YCWA18</strain>
    </source>
</reference>
<dbReference type="KEGG" id="kuy:FY550_12730"/>
<dbReference type="PROSITE" id="PS51257">
    <property type="entry name" value="PROKAR_LIPOPROTEIN"/>
    <property type="match status" value="1"/>
</dbReference>
<dbReference type="InterPro" id="IPR007210">
    <property type="entry name" value="ABC_Gly_betaine_transp_sub-bd"/>
</dbReference>
<dbReference type="EMBL" id="CP043420">
    <property type="protein sequence ID" value="QEL12870.1"/>
    <property type="molecule type" value="Genomic_DNA"/>
</dbReference>
<dbReference type="GO" id="GO:0022857">
    <property type="term" value="F:transmembrane transporter activity"/>
    <property type="evidence" value="ECO:0007669"/>
    <property type="project" value="InterPro"/>
</dbReference>
<dbReference type="SUPFAM" id="SSF53850">
    <property type="entry name" value="Periplasmic binding protein-like II"/>
    <property type="match status" value="1"/>
</dbReference>
<protein>
    <submittedName>
        <fullName evidence="1">ABC transporter substrate-binding protein</fullName>
    </submittedName>
</protein>
<gene>
    <name evidence="1" type="ORF">FY550_12730</name>
</gene>
<organism evidence="1 2">
    <name type="scientific">Kushneria phosphatilytica</name>
    <dbReference type="NCBI Taxonomy" id="657387"/>
    <lineage>
        <taxon>Bacteria</taxon>
        <taxon>Pseudomonadati</taxon>
        <taxon>Pseudomonadota</taxon>
        <taxon>Gammaproteobacteria</taxon>
        <taxon>Oceanospirillales</taxon>
        <taxon>Halomonadaceae</taxon>
        <taxon>Kushneria</taxon>
    </lineage>
</organism>
<name>A0A1S1NQG9_9GAMM</name>
<accession>A0A1S1NQG9</accession>
<dbReference type="STRING" id="657387.BH688_08940"/>
<dbReference type="Gene3D" id="3.40.190.120">
    <property type="entry name" value="Osmoprotection protein (prox), domain 2"/>
    <property type="match status" value="1"/>
</dbReference>
<dbReference type="CDD" id="cd13606">
    <property type="entry name" value="PBP2_ProX_like"/>
    <property type="match status" value="1"/>
</dbReference>
<evidence type="ECO:0000313" key="1">
    <source>
        <dbReference type="EMBL" id="QEL12870.1"/>
    </source>
</evidence>
<dbReference type="OrthoDB" id="9781705at2"/>
<dbReference type="Pfam" id="PF04069">
    <property type="entry name" value="OpuAC"/>
    <property type="match status" value="1"/>
</dbReference>
<dbReference type="GO" id="GO:0043190">
    <property type="term" value="C:ATP-binding cassette (ABC) transporter complex"/>
    <property type="evidence" value="ECO:0007669"/>
    <property type="project" value="InterPro"/>
</dbReference>
<keyword evidence="2" id="KW-1185">Reference proteome</keyword>